<dbReference type="EMBL" id="WTXG01000318">
    <property type="protein sequence ID" value="KAI0289414.1"/>
    <property type="molecule type" value="Genomic_DNA"/>
</dbReference>
<evidence type="ECO:0000313" key="2">
    <source>
        <dbReference type="EMBL" id="KAI0289414.1"/>
    </source>
</evidence>
<dbReference type="Proteomes" id="UP001203297">
    <property type="component" value="Unassembled WGS sequence"/>
</dbReference>
<feature type="transmembrane region" description="Helical" evidence="1">
    <location>
        <begin position="41"/>
        <end position="66"/>
    </location>
</feature>
<name>A0AAD4LSP7_9AGAM</name>
<proteinExistence type="predicted"/>
<sequence>MGRFYNAMLLVIACVLCSISLFLFLSLPLSLSPSLSPLASYFFVYILLSPQLVTISSLFSCISFVIFHSFAKKEKKPFFFLFACLLVWSLTHARAHVVSREISAPEDQIKPFSCFHPPPSPTLLSPSLSLLVVVIPPSSTPLKMSHSH</sequence>
<keyword evidence="3" id="KW-1185">Reference proteome</keyword>
<comment type="caution">
    <text evidence="2">The sequence shown here is derived from an EMBL/GenBank/DDBJ whole genome shotgun (WGS) entry which is preliminary data.</text>
</comment>
<gene>
    <name evidence="2" type="ORF">B0F90DRAFT_847481</name>
</gene>
<dbReference type="AlphaFoldDB" id="A0AAD4LSP7"/>
<protein>
    <submittedName>
        <fullName evidence="2">Uncharacterized protein</fullName>
    </submittedName>
</protein>
<keyword evidence="1" id="KW-0812">Transmembrane</keyword>
<keyword evidence="1" id="KW-1133">Transmembrane helix</keyword>
<reference evidence="2" key="1">
    <citation type="journal article" date="2022" name="New Phytol.">
        <title>Evolutionary transition to the ectomycorrhizal habit in the genomes of a hyperdiverse lineage of mushroom-forming fungi.</title>
        <authorList>
            <person name="Looney B."/>
            <person name="Miyauchi S."/>
            <person name="Morin E."/>
            <person name="Drula E."/>
            <person name="Courty P.E."/>
            <person name="Kohler A."/>
            <person name="Kuo A."/>
            <person name="LaButti K."/>
            <person name="Pangilinan J."/>
            <person name="Lipzen A."/>
            <person name="Riley R."/>
            <person name="Andreopoulos W."/>
            <person name="He G."/>
            <person name="Johnson J."/>
            <person name="Nolan M."/>
            <person name="Tritt A."/>
            <person name="Barry K.W."/>
            <person name="Grigoriev I.V."/>
            <person name="Nagy L.G."/>
            <person name="Hibbett D."/>
            <person name="Henrissat B."/>
            <person name="Matheny P.B."/>
            <person name="Labbe J."/>
            <person name="Martin F.M."/>
        </authorList>
    </citation>
    <scope>NUCLEOTIDE SEQUENCE</scope>
    <source>
        <strain evidence="2">BPL690</strain>
    </source>
</reference>
<keyword evidence="1" id="KW-0472">Membrane</keyword>
<accession>A0AAD4LSP7</accession>
<evidence type="ECO:0000313" key="3">
    <source>
        <dbReference type="Proteomes" id="UP001203297"/>
    </source>
</evidence>
<feature type="transmembrane region" description="Helical" evidence="1">
    <location>
        <begin position="7"/>
        <end position="29"/>
    </location>
</feature>
<evidence type="ECO:0000256" key="1">
    <source>
        <dbReference type="SAM" id="Phobius"/>
    </source>
</evidence>
<organism evidence="2 3">
    <name type="scientific">Multifurca ochricompacta</name>
    <dbReference type="NCBI Taxonomy" id="376703"/>
    <lineage>
        <taxon>Eukaryota</taxon>
        <taxon>Fungi</taxon>
        <taxon>Dikarya</taxon>
        <taxon>Basidiomycota</taxon>
        <taxon>Agaricomycotina</taxon>
        <taxon>Agaricomycetes</taxon>
        <taxon>Russulales</taxon>
        <taxon>Russulaceae</taxon>
        <taxon>Multifurca</taxon>
    </lineage>
</organism>
<feature type="transmembrane region" description="Helical" evidence="1">
    <location>
        <begin position="78"/>
        <end position="95"/>
    </location>
</feature>